<comment type="function">
    <text evidence="8">Catalyzes the prenylation of para-hydroxybenzoate (PHB) with an all-trans polyprenyl group. Mediates the second step in the final reaction sequence of coenzyme Q (CoQ) biosynthesis, which is the condensation of the polyisoprenoid side chain with PHB, generating the first membrane-bound Q intermediate.</text>
</comment>
<dbReference type="PANTHER" id="PTHR11048:SF28">
    <property type="entry name" value="4-HYDROXYBENZOATE POLYPRENYLTRANSFERASE, MITOCHONDRIAL"/>
    <property type="match status" value="1"/>
</dbReference>
<feature type="transmembrane region" description="Helical" evidence="8">
    <location>
        <begin position="343"/>
        <end position="363"/>
    </location>
</feature>
<keyword evidence="5 8" id="KW-0812">Transmembrane</keyword>
<dbReference type="PROSITE" id="PS00943">
    <property type="entry name" value="UBIA"/>
    <property type="match status" value="1"/>
</dbReference>
<keyword evidence="10" id="KW-1185">Reference proteome</keyword>
<organism evidence="9 10">
    <name type="scientific">Papaver atlanticum</name>
    <dbReference type="NCBI Taxonomy" id="357466"/>
    <lineage>
        <taxon>Eukaryota</taxon>
        <taxon>Viridiplantae</taxon>
        <taxon>Streptophyta</taxon>
        <taxon>Embryophyta</taxon>
        <taxon>Tracheophyta</taxon>
        <taxon>Spermatophyta</taxon>
        <taxon>Magnoliopsida</taxon>
        <taxon>Ranunculales</taxon>
        <taxon>Papaveraceae</taxon>
        <taxon>Papaveroideae</taxon>
        <taxon>Papaver</taxon>
    </lineage>
</organism>
<feature type="transmembrane region" description="Helical" evidence="8">
    <location>
        <begin position="375"/>
        <end position="395"/>
    </location>
</feature>
<dbReference type="CDD" id="cd13959">
    <property type="entry name" value="PT_UbiA_COQ2"/>
    <property type="match status" value="1"/>
</dbReference>
<keyword evidence="7 8" id="KW-0472">Membrane</keyword>
<feature type="transmembrane region" description="Helical" evidence="8">
    <location>
        <begin position="159"/>
        <end position="179"/>
    </location>
</feature>
<dbReference type="GO" id="GO:0008299">
    <property type="term" value="P:isoprenoid biosynthetic process"/>
    <property type="evidence" value="ECO:0007669"/>
    <property type="project" value="UniProtKB-UniRule"/>
</dbReference>
<keyword evidence="8" id="KW-0999">Mitochondrion inner membrane</keyword>
<keyword evidence="6 8" id="KW-1133">Transmembrane helix</keyword>
<reference evidence="9" key="1">
    <citation type="submission" date="2022-04" db="EMBL/GenBank/DDBJ databases">
        <title>A functionally conserved STORR gene fusion in Papaver species that diverged 16.8 million years ago.</title>
        <authorList>
            <person name="Catania T."/>
        </authorList>
    </citation>
    <scope>NUCLEOTIDE SEQUENCE</scope>
    <source>
        <strain evidence="9">S-188037</strain>
    </source>
</reference>
<dbReference type="GO" id="GO:0006744">
    <property type="term" value="P:ubiquinone biosynthetic process"/>
    <property type="evidence" value="ECO:0007669"/>
    <property type="project" value="UniProtKB-UniRule"/>
</dbReference>
<dbReference type="InterPro" id="IPR000537">
    <property type="entry name" value="UbiA_prenyltransferase"/>
</dbReference>
<comment type="subcellular location">
    <subcellularLocation>
        <location evidence="2">Membrane</location>
        <topology evidence="2">Multi-pass membrane protein</topology>
    </subcellularLocation>
    <subcellularLocation>
        <location evidence="8">Mitochondrion inner membrane</location>
        <topology evidence="8">Multi-pass membrane protein</topology>
        <orientation evidence="8">Matrix side</orientation>
    </subcellularLocation>
</comment>
<dbReference type="GO" id="GO:0008412">
    <property type="term" value="F:4-hydroxybenzoate polyprenyltransferase activity"/>
    <property type="evidence" value="ECO:0007669"/>
    <property type="project" value="UniProtKB-EC"/>
</dbReference>
<feature type="transmembrane region" description="Helical" evidence="8">
    <location>
        <begin position="317"/>
        <end position="337"/>
    </location>
</feature>
<evidence type="ECO:0000256" key="8">
    <source>
        <dbReference type="HAMAP-Rule" id="MF_03189"/>
    </source>
</evidence>
<protein>
    <recommendedName>
        <fullName evidence="8">4-hydroxybenzoate polyprenyltransferase, mitochondrial</fullName>
        <shortName evidence="8">4-HB polyprenyltransferase</shortName>
        <ecNumber evidence="8">2.5.1.39</ecNumber>
    </recommendedName>
    <alternativeName>
        <fullName evidence="8">Para-hydroxybenzoate--polyprenyltransferase</fullName>
        <shortName evidence="8">PHB:PPT</shortName>
        <shortName evidence="8">PHB:polyprenyltransferase</shortName>
    </alternativeName>
</protein>
<keyword evidence="4 8" id="KW-0808">Transferase</keyword>
<evidence type="ECO:0000256" key="1">
    <source>
        <dbReference type="ARBA" id="ARBA00001946"/>
    </source>
</evidence>
<comment type="pathway">
    <text evidence="8">Cofactor biosynthesis; ubiquinone biosynthesis.</text>
</comment>
<evidence type="ECO:0000256" key="3">
    <source>
        <dbReference type="ARBA" id="ARBA00005985"/>
    </source>
</evidence>
<dbReference type="EC" id="2.5.1.39" evidence="8"/>
<dbReference type="HAMAP" id="MF_01635">
    <property type="entry name" value="UbiA"/>
    <property type="match status" value="1"/>
</dbReference>
<evidence type="ECO:0000256" key="6">
    <source>
        <dbReference type="ARBA" id="ARBA00022989"/>
    </source>
</evidence>
<dbReference type="Pfam" id="PF01040">
    <property type="entry name" value="UbiA"/>
    <property type="match status" value="1"/>
</dbReference>
<dbReference type="AlphaFoldDB" id="A0AAD4S0F1"/>
<evidence type="ECO:0000256" key="4">
    <source>
        <dbReference type="ARBA" id="ARBA00022679"/>
    </source>
</evidence>
<keyword evidence="8" id="KW-0496">Mitochondrion</keyword>
<dbReference type="InterPro" id="IPR006370">
    <property type="entry name" value="HB_polyprenyltransferase-like"/>
</dbReference>
<name>A0AAD4S0F1_9MAGN</name>
<evidence type="ECO:0000256" key="2">
    <source>
        <dbReference type="ARBA" id="ARBA00004141"/>
    </source>
</evidence>
<dbReference type="InterPro" id="IPR044878">
    <property type="entry name" value="UbiA_sf"/>
</dbReference>
<dbReference type="InterPro" id="IPR030470">
    <property type="entry name" value="UbiA_prenylTrfase_CS"/>
</dbReference>
<evidence type="ECO:0000313" key="10">
    <source>
        <dbReference type="Proteomes" id="UP001202328"/>
    </source>
</evidence>
<feature type="transmembrane region" description="Helical" evidence="8">
    <location>
        <begin position="270"/>
        <end position="291"/>
    </location>
</feature>
<evidence type="ECO:0000256" key="5">
    <source>
        <dbReference type="ARBA" id="ARBA00022692"/>
    </source>
</evidence>
<gene>
    <name evidence="9" type="ORF">MKW98_030782</name>
</gene>
<feature type="transmembrane region" description="Helical" evidence="8">
    <location>
        <begin position="199"/>
        <end position="224"/>
    </location>
</feature>
<dbReference type="Proteomes" id="UP001202328">
    <property type="component" value="Unassembled WGS sequence"/>
</dbReference>
<dbReference type="Gene3D" id="1.10.357.140">
    <property type="entry name" value="UbiA prenyltransferase"/>
    <property type="match status" value="1"/>
</dbReference>
<comment type="cofactor">
    <cofactor evidence="1 8">
        <name>Mg(2+)</name>
        <dbReference type="ChEBI" id="CHEBI:18420"/>
    </cofactor>
</comment>
<keyword evidence="8" id="KW-0831">Ubiquinone biosynthesis</keyword>
<keyword evidence="8" id="KW-0414">Isoprene biosynthesis</keyword>
<comment type="caution">
    <text evidence="9">The sequence shown here is derived from an EMBL/GenBank/DDBJ whole genome shotgun (WGS) entry which is preliminary data.</text>
</comment>
<accession>A0AAD4S0F1</accession>
<comment type="catalytic activity">
    <reaction evidence="8">
        <text>an all-trans-polyprenyl diphosphate + 4-hydroxybenzoate = a 4-hydroxy-3-(all-trans-polyprenyl)benzoate + diphosphate</text>
        <dbReference type="Rhea" id="RHEA:44504"/>
        <dbReference type="Rhea" id="RHEA-COMP:9514"/>
        <dbReference type="Rhea" id="RHEA-COMP:9564"/>
        <dbReference type="ChEBI" id="CHEBI:17879"/>
        <dbReference type="ChEBI" id="CHEBI:33019"/>
        <dbReference type="ChEBI" id="CHEBI:58914"/>
        <dbReference type="ChEBI" id="CHEBI:78396"/>
        <dbReference type="EC" id="2.5.1.39"/>
    </reaction>
</comment>
<comment type="similarity">
    <text evidence="3 8">Belongs to the UbiA prenyltransferase family.</text>
</comment>
<dbReference type="PANTHER" id="PTHR11048">
    <property type="entry name" value="PRENYLTRANSFERASES"/>
    <property type="match status" value="1"/>
</dbReference>
<dbReference type="FunFam" id="1.20.120.1780:FF:000001">
    <property type="entry name" value="4-hydroxybenzoate octaprenyltransferase"/>
    <property type="match status" value="1"/>
</dbReference>
<proteinExistence type="inferred from homology"/>
<sequence length="396" mass="43749">MASSFCLSSGIQSSPFSILPKVSLISRQLRPVIPQPPLHLKTREIRFKICQKFSSSEATLFSCCYPSDHRTNASTGSVEKGIANNRSDDGDKVIGKKEELVCKLSTTWIDLHLPKAVRPYAHLARLHKLSPTWLFAWPCFWSITLASPSSRLLDIKMSVLFGLGSFFLRSVACVINDILDRDIDAKVERTKSRPLASGLLTPYHGLNFLGFLVLLYLGFLLQLNNYRVTLAAVNLLLSPHEKADILAYLGVAFNWGALLGWAVIEGSLNYAISLPLYASGVFWTLVYDTIYAHQDKEDDLRVGVKSTAILFGDQTKIWITGFGIASIITLSLSGYNASIGTYIPFYVSLIAASAQLAWQIWTADLSNPVDCSKKILSNAWYGGIVFCGILLGRQIT</sequence>
<dbReference type="InterPro" id="IPR039653">
    <property type="entry name" value="Prenyltransferase"/>
</dbReference>
<dbReference type="Gene3D" id="1.20.120.1780">
    <property type="entry name" value="UbiA prenyltransferase"/>
    <property type="match status" value="1"/>
</dbReference>
<evidence type="ECO:0000313" key="9">
    <source>
        <dbReference type="EMBL" id="KAI3850722.1"/>
    </source>
</evidence>
<evidence type="ECO:0000256" key="7">
    <source>
        <dbReference type="ARBA" id="ARBA00023136"/>
    </source>
</evidence>
<feature type="transmembrane region" description="Helical" evidence="8">
    <location>
        <begin position="245"/>
        <end position="264"/>
    </location>
</feature>
<dbReference type="GO" id="GO:0005743">
    <property type="term" value="C:mitochondrial inner membrane"/>
    <property type="evidence" value="ECO:0007669"/>
    <property type="project" value="UniProtKB-SubCell"/>
</dbReference>
<dbReference type="EMBL" id="JAJJMB010015994">
    <property type="protein sequence ID" value="KAI3850722.1"/>
    <property type="molecule type" value="Genomic_DNA"/>
</dbReference>